<comment type="caution">
    <text evidence="1">The sequence shown here is derived from an EMBL/GenBank/DDBJ whole genome shotgun (WGS) entry which is preliminary data.</text>
</comment>
<keyword evidence="4" id="KW-1185">Reference proteome</keyword>
<dbReference type="EMBL" id="JAAGUZ010000009">
    <property type="protein sequence ID" value="NEW43758.1"/>
    <property type="molecule type" value="Genomic_DNA"/>
</dbReference>
<proteinExistence type="predicted"/>
<dbReference type="EMBL" id="JAAGUX010000005">
    <property type="protein sequence ID" value="NEW54941.1"/>
    <property type="molecule type" value="Genomic_DNA"/>
</dbReference>
<reference evidence="3 4" key="1">
    <citation type="submission" date="2020-01" db="EMBL/GenBank/DDBJ databases">
        <title>Genetics and antimicrobial susceptibilities of Nocardia species isolated from the soil; a comparison with species isolated from humans.</title>
        <authorList>
            <person name="Carrasco G."/>
            <person name="Monzon S."/>
            <person name="Sansegundo M."/>
            <person name="Garcia E."/>
            <person name="Garrido N."/>
            <person name="Medina M.J."/>
            <person name="Villalon P."/>
            <person name="Ramirez-Arocha A.C."/>
            <person name="Jimenez P."/>
            <person name="Cuesta I."/>
            <person name="Valdezate S."/>
        </authorList>
    </citation>
    <scope>NUCLEOTIDE SEQUENCE [LARGE SCALE GENOMIC DNA]</scope>
    <source>
        <strain evidence="1 3">CNM20110639</strain>
        <strain evidence="2 4">CNM20110649</strain>
    </source>
</reference>
<dbReference type="Proteomes" id="UP000470876">
    <property type="component" value="Unassembled WGS sequence"/>
</dbReference>
<evidence type="ECO:0000313" key="3">
    <source>
        <dbReference type="Proteomes" id="UP000468928"/>
    </source>
</evidence>
<gene>
    <name evidence="1" type="ORF">GV789_04695</name>
    <name evidence="2" type="ORF">GV794_04540</name>
</gene>
<dbReference type="AlphaFoldDB" id="A0A6P1D137"/>
<sequence length="310" mass="33853">MSYEERPQVEITYDKDVPEDTRGVIDKSVGSLVERSTRNISRQRTQRALHSEFRAAEKEHLRRQIESDAESKRAFDEAKANLKTTELNTELLGPSPLDEQTLKTGDLIRFGTATKIFTTCHFAWRWETHEGPFSLSDAATVGSPGNGGYAGISAYVNADVAHLNAHTGVGVALTVADVNSTTPVFVMGRALRWVRHEYSVFAAPGNGDGTSEGGVELTVLENGNFLAASPLHKIWRLRLSNAEVGSGGNLQDGFALDDPSLSVFWTMNPGSTYTFNLGVWSFVDCDDGIYGNSSAYGYIDSNIGFLSVFK</sequence>
<protein>
    <submittedName>
        <fullName evidence="1">Uncharacterized protein</fullName>
    </submittedName>
</protein>
<dbReference type="RefSeq" id="WP_163828444.1">
    <property type="nucleotide sequence ID" value="NZ_JAAGUX010000005.1"/>
</dbReference>
<organism evidence="1 3">
    <name type="scientific">Nocardia cyriacigeorgica</name>
    <dbReference type="NCBI Taxonomy" id="135487"/>
    <lineage>
        <taxon>Bacteria</taxon>
        <taxon>Bacillati</taxon>
        <taxon>Actinomycetota</taxon>
        <taxon>Actinomycetes</taxon>
        <taxon>Mycobacteriales</taxon>
        <taxon>Nocardiaceae</taxon>
        <taxon>Nocardia</taxon>
    </lineage>
</organism>
<evidence type="ECO:0000313" key="4">
    <source>
        <dbReference type="Proteomes" id="UP000470876"/>
    </source>
</evidence>
<name>A0A6P1D137_9NOCA</name>
<evidence type="ECO:0000313" key="2">
    <source>
        <dbReference type="EMBL" id="NEW54941.1"/>
    </source>
</evidence>
<dbReference type="Proteomes" id="UP000468928">
    <property type="component" value="Unassembled WGS sequence"/>
</dbReference>
<accession>A0A6P1D137</accession>
<evidence type="ECO:0000313" key="1">
    <source>
        <dbReference type="EMBL" id="NEW43758.1"/>
    </source>
</evidence>